<dbReference type="RefSeq" id="WP_204020655.1">
    <property type="nucleotide sequence ID" value="NZ_BOOW01000006.1"/>
</dbReference>
<comment type="caution">
    <text evidence="4">The sequence shown here is derived from an EMBL/GenBank/DDBJ whole genome shotgun (WGS) entry which is preliminary data.</text>
</comment>
<dbReference type="InterPro" id="IPR021878">
    <property type="entry name" value="TgpA_N"/>
</dbReference>
<evidence type="ECO:0000313" key="4">
    <source>
        <dbReference type="EMBL" id="GII90310.1"/>
    </source>
</evidence>
<feature type="compositionally biased region" description="Low complexity" evidence="1">
    <location>
        <begin position="574"/>
        <end position="585"/>
    </location>
</feature>
<protein>
    <submittedName>
        <fullName evidence="4">Transglutaminase</fullName>
    </submittedName>
</protein>
<dbReference type="InterPro" id="IPR052901">
    <property type="entry name" value="Bact_TGase-like"/>
</dbReference>
<feature type="transmembrane region" description="Helical" evidence="2">
    <location>
        <begin position="620"/>
        <end position="641"/>
    </location>
</feature>
<dbReference type="SUPFAM" id="SSF54001">
    <property type="entry name" value="Cysteine proteinases"/>
    <property type="match status" value="1"/>
</dbReference>
<dbReference type="Proteomes" id="UP000606172">
    <property type="component" value="Unassembled WGS sequence"/>
</dbReference>
<evidence type="ECO:0000256" key="1">
    <source>
        <dbReference type="SAM" id="MobiDB-lite"/>
    </source>
</evidence>
<dbReference type="AlphaFoldDB" id="A0A919RAC8"/>
<dbReference type="Pfam" id="PF11992">
    <property type="entry name" value="TgpA_N"/>
    <property type="match status" value="1"/>
</dbReference>
<sequence length="788" mass="85149">MRLPIASGVATLAVATTLYPLFDSTTWLWTVVGAILTVTVLGVLADRFNLPLWAMPLASLLGLTLYMTAVFARDEAWLWVIPNWDSVTALAELWNRGFGDIQRFAAPVPDQPGIVALTAVGVGVIAVLVDLFAVRARVAALAGLPLLALFTVPAAVIVEPIAWPSFILAAFGYLVLLVADGRERVSRWGRAVLVRRRPGPGDVTGQRHQGPLRLSGKRIGFAAVALAVLLPTVVPDLAPNPLFGFGVGSGLGRGNNTISIPNPIAGLRGQLTLPEEARVMTYSSADGNPRYLRTWSLDVFDGEAFEMTPPTGRPQDRVDEGPLPPPPGMSGAVPAKSNQLRVQMSPELGKLSFLPLPYPAAQIGIEGDWRADRSTLVVFSHVEYAAGLSYNVVSNEPRPSGRTLDEAGPAPVDIATRYLQLPDSLPESIRDLARRETRTGKTPFQKAVQLQKWFTERGGFTYQLRTEGHSASALEDFLLYSRAGYCEQFAVSMAVLARILDIPARVAIGYTGGTRIGDSTWEVTTRDTHAWPELYFEGAGWLAFEPTPTGAAGQGTGQVPEYTRFTPPSAADSGTETETDTPASTPEEEETAAGTTQRNQGPLDREGAAAPVTVEEETPVLAWIAAGTGVLLLILLIPALIRVLTRTRRLRAVGSRAVVRLWAELDDMLYDYGMSRGPSESSRAMARRLTEKFEFGQEAAGAVARVASATERLMYARDPGTVTVSAEDVETVRKALAASVTRGRRMRATLLPPSTFARFRVMSGRVLDGFDWLESVGARSLTRRLARK</sequence>
<feature type="transmembrane region" description="Helical" evidence="2">
    <location>
        <begin position="52"/>
        <end position="72"/>
    </location>
</feature>
<evidence type="ECO:0000259" key="3">
    <source>
        <dbReference type="SMART" id="SM00460"/>
    </source>
</evidence>
<keyword evidence="5" id="KW-1185">Reference proteome</keyword>
<reference evidence="4" key="1">
    <citation type="submission" date="2021-01" db="EMBL/GenBank/DDBJ databases">
        <title>Whole genome shotgun sequence of Sinosporangium siamense NBRC 109515.</title>
        <authorList>
            <person name="Komaki H."/>
            <person name="Tamura T."/>
        </authorList>
    </citation>
    <scope>NUCLEOTIDE SEQUENCE</scope>
    <source>
        <strain evidence="4">NBRC 109515</strain>
    </source>
</reference>
<dbReference type="EMBL" id="BOOW01000006">
    <property type="protein sequence ID" value="GII90310.1"/>
    <property type="molecule type" value="Genomic_DNA"/>
</dbReference>
<dbReference type="SMART" id="SM00460">
    <property type="entry name" value="TGc"/>
    <property type="match status" value="1"/>
</dbReference>
<dbReference type="Gene3D" id="3.10.620.30">
    <property type="match status" value="1"/>
</dbReference>
<organism evidence="4 5">
    <name type="scientific">Sinosporangium siamense</name>
    <dbReference type="NCBI Taxonomy" id="1367973"/>
    <lineage>
        <taxon>Bacteria</taxon>
        <taxon>Bacillati</taxon>
        <taxon>Actinomycetota</taxon>
        <taxon>Actinomycetes</taxon>
        <taxon>Streptosporangiales</taxon>
        <taxon>Streptosporangiaceae</taxon>
        <taxon>Sinosporangium</taxon>
    </lineage>
</organism>
<dbReference type="InterPro" id="IPR002931">
    <property type="entry name" value="Transglutaminase-like"/>
</dbReference>
<dbReference type="PANTHER" id="PTHR42736:SF1">
    <property type="entry name" value="PROTEIN-GLUTAMINE GAMMA-GLUTAMYLTRANSFERASE"/>
    <property type="match status" value="1"/>
</dbReference>
<dbReference type="PANTHER" id="PTHR42736">
    <property type="entry name" value="PROTEIN-GLUTAMINE GAMMA-GLUTAMYLTRANSFERASE"/>
    <property type="match status" value="1"/>
</dbReference>
<dbReference type="Pfam" id="PF01841">
    <property type="entry name" value="Transglut_core"/>
    <property type="match status" value="1"/>
</dbReference>
<evidence type="ECO:0000313" key="5">
    <source>
        <dbReference type="Proteomes" id="UP000606172"/>
    </source>
</evidence>
<keyword evidence="2" id="KW-0472">Membrane</keyword>
<keyword evidence="2" id="KW-1133">Transmembrane helix</keyword>
<name>A0A919RAC8_9ACTN</name>
<feature type="transmembrane region" description="Helical" evidence="2">
    <location>
        <begin position="138"/>
        <end position="155"/>
    </location>
</feature>
<feature type="transmembrane region" description="Helical" evidence="2">
    <location>
        <begin position="113"/>
        <end position="133"/>
    </location>
</feature>
<evidence type="ECO:0000256" key="2">
    <source>
        <dbReference type="SAM" id="Phobius"/>
    </source>
</evidence>
<proteinExistence type="predicted"/>
<feature type="transmembrane region" description="Helical" evidence="2">
    <location>
        <begin position="219"/>
        <end position="238"/>
    </location>
</feature>
<feature type="region of interest" description="Disordered" evidence="1">
    <location>
        <begin position="307"/>
        <end position="330"/>
    </location>
</feature>
<feature type="transmembrane region" description="Helical" evidence="2">
    <location>
        <begin position="25"/>
        <end position="45"/>
    </location>
</feature>
<keyword evidence="2" id="KW-0812">Transmembrane</keyword>
<accession>A0A919RAC8</accession>
<dbReference type="InterPro" id="IPR038765">
    <property type="entry name" value="Papain-like_cys_pep_sf"/>
</dbReference>
<gene>
    <name evidence="4" type="ORF">Ssi02_05410</name>
</gene>
<feature type="transmembrane region" description="Helical" evidence="2">
    <location>
        <begin position="161"/>
        <end position="179"/>
    </location>
</feature>
<feature type="domain" description="Transglutaminase-like" evidence="3">
    <location>
        <begin position="478"/>
        <end position="548"/>
    </location>
</feature>
<feature type="region of interest" description="Disordered" evidence="1">
    <location>
        <begin position="548"/>
        <end position="612"/>
    </location>
</feature>